<dbReference type="RefSeq" id="WP_019397967.1">
    <property type="nucleotide sequence ID" value="NZ_VLJS01000132.1"/>
</dbReference>
<gene>
    <name evidence="2" type="ORF">L613_009700000090</name>
</gene>
<accession>A0A562CX42</accession>
<evidence type="ECO:0000313" key="2">
    <source>
        <dbReference type="EMBL" id="TWH01933.1"/>
    </source>
</evidence>
<proteinExistence type="predicted"/>
<reference evidence="2 3" key="1">
    <citation type="submission" date="2019-07" db="EMBL/GenBank/DDBJ databases">
        <title>Genome sequencing of lignin-degrading bacterial isolates.</title>
        <authorList>
            <person name="Gladden J."/>
        </authorList>
    </citation>
    <scope>NUCLEOTIDE SEQUENCE [LARGE SCALE GENOMIC DNA]</scope>
    <source>
        <strain evidence="2 3">J19</strain>
    </source>
</reference>
<evidence type="ECO:0000313" key="3">
    <source>
        <dbReference type="Proteomes" id="UP000321583"/>
    </source>
</evidence>
<name>A0A562CX42_9GAMM</name>
<sequence>MRVMEQAEIGKVAGGAGEEAPPPQPWTGVSDTGWQLLLNLLREQERRYRQHR</sequence>
<dbReference type="AlphaFoldDB" id="A0A562CX42"/>
<organism evidence="2 3">
    <name type="scientific">Pseudoxanthomonas taiwanensis J19</name>
    <dbReference type="NCBI Taxonomy" id="935569"/>
    <lineage>
        <taxon>Bacteria</taxon>
        <taxon>Pseudomonadati</taxon>
        <taxon>Pseudomonadota</taxon>
        <taxon>Gammaproteobacteria</taxon>
        <taxon>Lysobacterales</taxon>
        <taxon>Lysobacteraceae</taxon>
        <taxon>Pseudoxanthomonas</taxon>
    </lineage>
</organism>
<dbReference type="EMBL" id="VLJS01000132">
    <property type="protein sequence ID" value="TWH01933.1"/>
    <property type="molecule type" value="Genomic_DNA"/>
</dbReference>
<keyword evidence="3" id="KW-1185">Reference proteome</keyword>
<protein>
    <submittedName>
        <fullName evidence="2">Uncharacterized protein</fullName>
    </submittedName>
</protein>
<dbReference type="Proteomes" id="UP000321583">
    <property type="component" value="Unassembled WGS sequence"/>
</dbReference>
<evidence type="ECO:0000256" key="1">
    <source>
        <dbReference type="SAM" id="MobiDB-lite"/>
    </source>
</evidence>
<comment type="caution">
    <text evidence="2">The sequence shown here is derived from an EMBL/GenBank/DDBJ whole genome shotgun (WGS) entry which is preliminary data.</text>
</comment>
<feature type="region of interest" description="Disordered" evidence="1">
    <location>
        <begin position="1"/>
        <end position="30"/>
    </location>
</feature>